<dbReference type="HOGENOM" id="CLU_004624_8_0_1"/>
<evidence type="ECO:0000256" key="2">
    <source>
        <dbReference type="ARBA" id="ARBA00022801"/>
    </source>
</evidence>
<dbReference type="InParanoid" id="F4R3I4"/>
<dbReference type="SUPFAM" id="SSF51445">
    <property type="entry name" value="(Trans)glycosidases"/>
    <property type="match status" value="1"/>
</dbReference>
<dbReference type="GO" id="GO:0046557">
    <property type="term" value="F:glucan endo-1,6-beta-glucosidase activity"/>
    <property type="evidence" value="ECO:0007669"/>
    <property type="project" value="TreeGrafter"/>
</dbReference>
<dbReference type="Proteomes" id="UP000001072">
    <property type="component" value="Unassembled WGS sequence"/>
</dbReference>
<organism evidence="7">
    <name type="scientific">Melampsora larici-populina (strain 98AG31 / pathotype 3-4-7)</name>
    <name type="common">Poplar leaf rust fungus</name>
    <dbReference type="NCBI Taxonomy" id="747676"/>
    <lineage>
        <taxon>Eukaryota</taxon>
        <taxon>Fungi</taxon>
        <taxon>Dikarya</taxon>
        <taxon>Basidiomycota</taxon>
        <taxon>Pucciniomycotina</taxon>
        <taxon>Pucciniomycetes</taxon>
        <taxon>Pucciniales</taxon>
        <taxon>Melampsoraceae</taxon>
        <taxon>Melampsora</taxon>
    </lineage>
</organism>
<dbReference type="STRING" id="747676.F4R3I4"/>
<gene>
    <name evidence="6" type="ORF">MELLADRAFT_86818</name>
</gene>
<dbReference type="Pfam" id="PF00150">
    <property type="entry name" value="Cellulase"/>
    <property type="match status" value="1"/>
</dbReference>
<evidence type="ECO:0000259" key="5">
    <source>
        <dbReference type="Pfam" id="PF00150"/>
    </source>
</evidence>
<keyword evidence="7" id="KW-1185">Reference proteome</keyword>
<dbReference type="GO" id="GO:0009986">
    <property type="term" value="C:cell surface"/>
    <property type="evidence" value="ECO:0007669"/>
    <property type="project" value="TreeGrafter"/>
</dbReference>
<dbReference type="RefSeq" id="XP_007404101.1">
    <property type="nucleotide sequence ID" value="XM_007404039.1"/>
</dbReference>
<evidence type="ECO:0000256" key="3">
    <source>
        <dbReference type="ARBA" id="ARBA00023295"/>
    </source>
</evidence>
<dbReference type="FunCoup" id="F4R3I4">
    <property type="interactions" value="16"/>
</dbReference>
<proteinExistence type="inferred from homology"/>
<dbReference type="GeneID" id="18934311"/>
<dbReference type="VEuPathDB" id="FungiDB:MELLADRAFT_86818"/>
<dbReference type="GO" id="GO:0005576">
    <property type="term" value="C:extracellular region"/>
    <property type="evidence" value="ECO:0007669"/>
    <property type="project" value="TreeGrafter"/>
</dbReference>
<keyword evidence="2 4" id="KW-0378">Hydrolase</keyword>
<accession>F4R3I4</accession>
<evidence type="ECO:0000256" key="1">
    <source>
        <dbReference type="ARBA" id="ARBA00005641"/>
    </source>
</evidence>
<protein>
    <submittedName>
        <fullName evidence="6">Family 5 glycoside hydrolase</fullName>
    </submittedName>
</protein>
<evidence type="ECO:0000256" key="4">
    <source>
        <dbReference type="RuleBase" id="RU361153"/>
    </source>
</evidence>
<reference evidence="7" key="1">
    <citation type="journal article" date="2011" name="Proc. Natl. Acad. Sci. U.S.A.">
        <title>Obligate biotrophy features unraveled by the genomic analysis of rust fungi.</title>
        <authorList>
            <person name="Duplessis S."/>
            <person name="Cuomo C.A."/>
            <person name="Lin Y.-C."/>
            <person name="Aerts A."/>
            <person name="Tisserant E."/>
            <person name="Veneault-Fourrey C."/>
            <person name="Joly D.L."/>
            <person name="Hacquard S."/>
            <person name="Amselem J."/>
            <person name="Cantarel B.L."/>
            <person name="Chiu R."/>
            <person name="Coutinho P.M."/>
            <person name="Feau N."/>
            <person name="Field M."/>
            <person name="Frey P."/>
            <person name="Gelhaye E."/>
            <person name="Goldberg J."/>
            <person name="Grabherr M.G."/>
            <person name="Kodira C.D."/>
            <person name="Kohler A."/>
            <person name="Kuees U."/>
            <person name="Lindquist E.A."/>
            <person name="Lucas S.M."/>
            <person name="Mago R."/>
            <person name="Mauceli E."/>
            <person name="Morin E."/>
            <person name="Murat C."/>
            <person name="Pangilinan J.L."/>
            <person name="Park R."/>
            <person name="Pearson M."/>
            <person name="Quesneville H."/>
            <person name="Rouhier N."/>
            <person name="Sakthikumar S."/>
            <person name="Salamov A.A."/>
            <person name="Schmutz J."/>
            <person name="Selles B."/>
            <person name="Shapiro H."/>
            <person name="Tanguay P."/>
            <person name="Tuskan G.A."/>
            <person name="Henrissat B."/>
            <person name="Van de Peer Y."/>
            <person name="Rouze P."/>
            <person name="Ellis J.G."/>
            <person name="Dodds P.N."/>
            <person name="Schein J.E."/>
            <person name="Zhong S."/>
            <person name="Hamelin R.C."/>
            <person name="Grigoriev I.V."/>
            <person name="Szabo L.J."/>
            <person name="Martin F."/>
        </authorList>
    </citation>
    <scope>NUCLEOTIDE SEQUENCE [LARGE SCALE GENOMIC DNA]</scope>
    <source>
        <strain evidence="7">98AG31 / pathotype 3-4-7</strain>
    </source>
</reference>
<dbReference type="PANTHER" id="PTHR31297">
    <property type="entry name" value="GLUCAN ENDO-1,6-BETA-GLUCOSIDASE B"/>
    <property type="match status" value="1"/>
</dbReference>
<dbReference type="GO" id="GO:0009251">
    <property type="term" value="P:glucan catabolic process"/>
    <property type="evidence" value="ECO:0007669"/>
    <property type="project" value="TreeGrafter"/>
</dbReference>
<comment type="similarity">
    <text evidence="1 4">Belongs to the glycosyl hydrolase 5 (cellulase A) family.</text>
</comment>
<name>F4R3I4_MELLP</name>
<dbReference type="InterPro" id="IPR001547">
    <property type="entry name" value="Glyco_hydro_5"/>
</dbReference>
<dbReference type="Gene3D" id="3.20.20.80">
    <property type="entry name" value="Glycosidases"/>
    <property type="match status" value="1"/>
</dbReference>
<dbReference type="PANTHER" id="PTHR31297:SF43">
    <property type="entry name" value="GLUCAN 1,3-BETA-GLUCOSIDASE 3"/>
    <property type="match status" value="1"/>
</dbReference>
<dbReference type="eggNOG" id="ENOG502QVVM">
    <property type="taxonomic scope" value="Eukaryota"/>
</dbReference>
<keyword evidence="3 4" id="KW-0326">Glycosidase</keyword>
<dbReference type="EMBL" id="GL883090">
    <property type="protein sequence ID" value="EGG13163.1"/>
    <property type="molecule type" value="Genomic_DNA"/>
</dbReference>
<dbReference type="InterPro" id="IPR050386">
    <property type="entry name" value="Glycosyl_hydrolase_5"/>
</dbReference>
<evidence type="ECO:0000313" key="6">
    <source>
        <dbReference type="EMBL" id="EGG13163.1"/>
    </source>
</evidence>
<dbReference type="OrthoDB" id="1887033at2759"/>
<sequence length="617" mass="68089">MLGLIPANFTPLVSLTNNTLMTTSMDLMSQTTGPVVSGVPVLMDTGVVDSSNTSTKSCGPTTPFYHTKTPLIAVLPPFDHDLAVIYRHRRQRSVNLGGWFVHESWMTPSLFRCAKEPKTAELDLASGWGGIRQARSVLEHHWDTFITEKDFAYLQSIGINTVRIPIGYWMLGPEFCAGTAFDSVAGVYINAWSQITNAINMAASHGIGVLIDLHGAPGSQNGKASSGTSDGTSFMDTAATKNVLTFLSERLTQVSNVIGIGLLNEPTPSASMDEFYDDLLAALRELCPLAAEFPYYIQDGYALTSTAQYMESRVDWLILDHHSYFTYDGGSSSANTVSNTSPSQVPATPLTMIQDASEMLHNNMIIGEFSCLISKAKLIQYSNPLAPEKKMCYQQLEAYASMTNGYHFWSYTGESCDKGNWCFKSEVGNILPPDFMVYNGQRINQETTTAELRSSISQLVAPSTRKGVTSSLPPLSLSRRTISRKRRQISELSSSPALPEDPKYINITESSGSLLQDSYSDGFAVAKLFAQENFSELGFVDHYISERIKLIRSGSILPQMGKFLARDQDAADYSVWFLRGLRDGEKLITMAIQEIPTKGMEKRRMTRNLRRILNAPS</sequence>
<evidence type="ECO:0000313" key="7">
    <source>
        <dbReference type="Proteomes" id="UP000001072"/>
    </source>
</evidence>
<feature type="domain" description="Glycoside hydrolase family 5" evidence="5">
    <location>
        <begin position="138"/>
        <end position="411"/>
    </location>
</feature>
<dbReference type="AlphaFoldDB" id="F4R3I4"/>
<dbReference type="KEGG" id="mlr:MELLADRAFT_86818"/>
<dbReference type="InterPro" id="IPR017853">
    <property type="entry name" value="GH"/>
</dbReference>